<reference evidence="2" key="1">
    <citation type="submission" date="2022-03" db="EMBL/GenBank/DDBJ databases">
        <title>De novo assembled genomes of Belliella spp. (Cyclobacteriaceae) strains.</title>
        <authorList>
            <person name="Szabo A."/>
            <person name="Korponai K."/>
            <person name="Felfoldi T."/>
        </authorList>
    </citation>
    <scope>NUCLEOTIDE SEQUENCE</scope>
    <source>
        <strain evidence="2">DSM 111904</strain>
    </source>
</reference>
<feature type="chain" id="PRO_5047214196" evidence="1">
    <location>
        <begin position="25"/>
        <end position="247"/>
    </location>
</feature>
<dbReference type="RefSeq" id="WP_241347425.1">
    <property type="nucleotide sequence ID" value="NZ_JAKZGP010000011.1"/>
</dbReference>
<organism evidence="2 3">
    <name type="scientific">Belliella filtrata</name>
    <dbReference type="NCBI Taxonomy" id="2923435"/>
    <lineage>
        <taxon>Bacteria</taxon>
        <taxon>Pseudomonadati</taxon>
        <taxon>Bacteroidota</taxon>
        <taxon>Cytophagia</taxon>
        <taxon>Cytophagales</taxon>
        <taxon>Cyclobacteriaceae</taxon>
        <taxon>Belliella</taxon>
    </lineage>
</organism>
<evidence type="ECO:0000313" key="3">
    <source>
        <dbReference type="Proteomes" id="UP001165489"/>
    </source>
</evidence>
<evidence type="ECO:0000256" key="1">
    <source>
        <dbReference type="SAM" id="SignalP"/>
    </source>
</evidence>
<keyword evidence="2" id="KW-0449">Lipoprotein</keyword>
<keyword evidence="1" id="KW-0732">Signal</keyword>
<proteinExistence type="predicted"/>
<sequence length="247" mass="27291">MKTKILLMSAAIMAGSTFVSPGFALENTLDQKIKAEIKANLIEPDEVIAKYVEAVGGLDKVSKIKTSHVAMEADFQGMKIETILFADSDNSRLKQETRVMGEVQQKMILKDGKGFMEAGGQTQDLPEEMIAMIKTQTYVFPEPMYKELGIELSLRGTEEVEGEEANVLILALPNGMKTVEYYSTKSGLKLKTSSDAAGDMVYSDYKEVSGVLYPHTITMTSPMLPVPLETKIVKIELNKELSDEDFN</sequence>
<dbReference type="Proteomes" id="UP001165489">
    <property type="component" value="Unassembled WGS sequence"/>
</dbReference>
<protein>
    <submittedName>
        <fullName evidence="2">Outer membrane lipoprotein-sorting protein</fullName>
    </submittedName>
</protein>
<comment type="caution">
    <text evidence="2">The sequence shown here is derived from an EMBL/GenBank/DDBJ whole genome shotgun (WGS) entry which is preliminary data.</text>
</comment>
<gene>
    <name evidence="2" type="ORF">MM239_06660</name>
</gene>
<name>A0ABS9UY32_9BACT</name>
<keyword evidence="3" id="KW-1185">Reference proteome</keyword>
<dbReference type="EMBL" id="JAKZGP010000011">
    <property type="protein sequence ID" value="MCH7409068.1"/>
    <property type="molecule type" value="Genomic_DNA"/>
</dbReference>
<feature type="signal peptide" evidence="1">
    <location>
        <begin position="1"/>
        <end position="24"/>
    </location>
</feature>
<accession>A0ABS9UY32</accession>
<evidence type="ECO:0000313" key="2">
    <source>
        <dbReference type="EMBL" id="MCH7409068.1"/>
    </source>
</evidence>